<keyword evidence="1" id="KW-1133">Transmembrane helix</keyword>
<sequence length="41" mass="4749">MEVELSPWYGITIILDILLKLGGIVAIIYFLYLLRKLVNKL</sequence>
<reference evidence="3" key="1">
    <citation type="journal article" date="2019" name="Int. J. Syst. Evol. Microbiol.">
        <title>The Global Catalogue of Microorganisms (GCM) 10K type strain sequencing project: providing services to taxonomists for standard genome sequencing and annotation.</title>
        <authorList>
            <consortium name="The Broad Institute Genomics Platform"/>
            <consortium name="The Broad Institute Genome Sequencing Center for Infectious Disease"/>
            <person name="Wu L."/>
            <person name="Ma J."/>
        </authorList>
    </citation>
    <scope>NUCLEOTIDE SEQUENCE [LARGE SCALE GENOMIC DNA]</scope>
    <source>
        <strain evidence="3">CGMCC 1.14993</strain>
    </source>
</reference>
<evidence type="ECO:0000313" key="2">
    <source>
        <dbReference type="EMBL" id="GGI11584.1"/>
    </source>
</evidence>
<evidence type="ECO:0000313" key="3">
    <source>
        <dbReference type="Proteomes" id="UP000626244"/>
    </source>
</evidence>
<keyword evidence="1" id="KW-0812">Transmembrane</keyword>
<keyword evidence="1" id="KW-0472">Membrane</keyword>
<dbReference type="Proteomes" id="UP000626244">
    <property type="component" value="Unassembled WGS sequence"/>
</dbReference>
<name>A0A8J3ACV7_9BACI</name>
<proteinExistence type="predicted"/>
<gene>
    <name evidence="2" type="ORF">GCM10007380_08570</name>
</gene>
<accession>A0A8J3ACV7</accession>
<dbReference type="AlphaFoldDB" id="A0A8J3ACV7"/>
<dbReference type="EMBL" id="BMHB01000001">
    <property type="protein sequence ID" value="GGI11584.1"/>
    <property type="molecule type" value="Genomic_DNA"/>
</dbReference>
<feature type="transmembrane region" description="Helical" evidence="1">
    <location>
        <begin position="6"/>
        <end position="34"/>
    </location>
</feature>
<organism evidence="2 3">
    <name type="scientific">Gottfriedia solisilvae</name>
    <dbReference type="NCBI Taxonomy" id="1516104"/>
    <lineage>
        <taxon>Bacteria</taxon>
        <taxon>Bacillati</taxon>
        <taxon>Bacillota</taxon>
        <taxon>Bacilli</taxon>
        <taxon>Bacillales</taxon>
        <taxon>Bacillaceae</taxon>
        <taxon>Gottfriedia</taxon>
    </lineage>
</organism>
<protein>
    <submittedName>
        <fullName evidence="2">Uncharacterized protein</fullName>
    </submittedName>
</protein>
<dbReference type="RefSeq" id="WP_268876387.1">
    <property type="nucleotide sequence ID" value="NZ_BMHB01000001.1"/>
</dbReference>
<evidence type="ECO:0000256" key="1">
    <source>
        <dbReference type="SAM" id="Phobius"/>
    </source>
</evidence>
<keyword evidence="3" id="KW-1185">Reference proteome</keyword>
<comment type="caution">
    <text evidence="2">The sequence shown here is derived from an EMBL/GenBank/DDBJ whole genome shotgun (WGS) entry which is preliminary data.</text>
</comment>